<evidence type="ECO:0000256" key="8">
    <source>
        <dbReference type="PIRSR" id="PIRSR600760-2"/>
    </source>
</evidence>
<dbReference type="Gene3D" id="3.30.540.10">
    <property type="entry name" value="Fructose-1,6-Bisphosphatase, subunit A, domain 1"/>
    <property type="match status" value="1"/>
</dbReference>
<comment type="catalytic activity">
    <reaction evidence="6">
        <text>1D-myo-inositol 1,4-bisphosphate + H2O = 1D-myo-inositol 4-phosphate + phosphate</text>
        <dbReference type="Rhea" id="RHEA:15553"/>
        <dbReference type="ChEBI" id="CHEBI:15377"/>
        <dbReference type="ChEBI" id="CHEBI:43474"/>
        <dbReference type="ChEBI" id="CHEBI:58282"/>
        <dbReference type="ChEBI" id="CHEBI:58469"/>
        <dbReference type="EC" id="3.1.3.57"/>
    </reaction>
    <physiologicalReaction direction="left-to-right" evidence="6">
        <dbReference type="Rhea" id="RHEA:15554"/>
    </physiologicalReaction>
</comment>
<evidence type="ECO:0000256" key="6">
    <source>
        <dbReference type="ARBA" id="ARBA00044478"/>
    </source>
</evidence>
<evidence type="ECO:0000256" key="2">
    <source>
        <dbReference type="ARBA" id="ARBA00022671"/>
    </source>
</evidence>
<comment type="similarity">
    <text evidence="1">Belongs to the inositol monophosphatase superfamily.</text>
</comment>
<dbReference type="EMBL" id="KQ760123">
    <property type="protein sequence ID" value="OAD61851.1"/>
    <property type="molecule type" value="Genomic_DNA"/>
</dbReference>
<feature type="binding site" evidence="8">
    <location>
        <position position="153"/>
    </location>
    <ligand>
        <name>Mg(2+)</name>
        <dbReference type="ChEBI" id="CHEBI:18420"/>
        <label>1</label>
        <note>catalytic</note>
    </ligand>
</feature>
<dbReference type="PANTHER" id="PTHR43028">
    <property type="entry name" value="3'(2'),5'-BISPHOSPHATE NUCLEOTIDASE 1"/>
    <property type="match status" value="1"/>
</dbReference>
<dbReference type="AlphaFoldDB" id="A0A310STH3"/>
<dbReference type="OrthoDB" id="9977309at2759"/>
<dbReference type="PROSITE" id="PS00629">
    <property type="entry name" value="IMP_1"/>
    <property type="match status" value="1"/>
</dbReference>
<evidence type="ECO:0000256" key="1">
    <source>
        <dbReference type="ARBA" id="ARBA00009759"/>
    </source>
</evidence>
<comment type="cofactor">
    <cofactor evidence="8">
        <name>Mg(2+)</name>
        <dbReference type="ChEBI" id="CHEBI:18420"/>
    </cofactor>
</comment>
<accession>A0A310STH3</accession>
<dbReference type="GO" id="GO:0004441">
    <property type="term" value="F:inositol-1,4-bisphosphate 1-phosphatase activity"/>
    <property type="evidence" value="ECO:0007669"/>
    <property type="project" value="UniProtKB-EC"/>
</dbReference>
<feature type="binding site" evidence="8">
    <location>
        <position position="156"/>
    </location>
    <ligand>
        <name>Mg(2+)</name>
        <dbReference type="ChEBI" id="CHEBI:18420"/>
        <label>1</label>
        <note>catalytic</note>
    </ligand>
</feature>
<dbReference type="SUPFAM" id="SSF56655">
    <property type="entry name" value="Carbohydrate phosphatase"/>
    <property type="match status" value="1"/>
</dbReference>
<dbReference type="InterPro" id="IPR050725">
    <property type="entry name" value="CysQ/Inositol_MonoPase"/>
</dbReference>
<evidence type="ECO:0000256" key="7">
    <source>
        <dbReference type="ARBA" id="ARBA00044519"/>
    </source>
</evidence>
<dbReference type="Pfam" id="PF00459">
    <property type="entry name" value="Inositol_P"/>
    <property type="match status" value="1"/>
</dbReference>
<evidence type="ECO:0000256" key="5">
    <source>
        <dbReference type="ARBA" id="ARBA00044465"/>
    </source>
</evidence>
<feature type="binding site" evidence="8">
    <location>
        <position position="294"/>
    </location>
    <ligand>
        <name>Mg(2+)</name>
        <dbReference type="ChEBI" id="CHEBI:18420"/>
        <label>1</label>
        <note>catalytic</note>
    </ligand>
</feature>
<dbReference type="GO" id="GO:0046872">
    <property type="term" value="F:metal ion binding"/>
    <property type="evidence" value="ECO:0007669"/>
    <property type="project" value="UniProtKB-KW"/>
</dbReference>
<protein>
    <recommendedName>
        <fullName evidence="7">inositol-1,4-bisphosphate 1-phosphatase</fullName>
        <ecNumber evidence="7">3.1.3.57</ecNumber>
    </recommendedName>
</protein>
<dbReference type="InterPro" id="IPR044897">
    <property type="entry name" value="INPP1_dom_1"/>
</dbReference>
<dbReference type="Gene3D" id="3.40.190.80">
    <property type="match status" value="1"/>
</dbReference>
<organism evidence="9 10">
    <name type="scientific">Eufriesea mexicana</name>
    <dbReference type="NCBI Taxonomy" id="516756"/>
    <lineage>
        <taxon>Eukaryota</taxon>
        <taxon>Metazoa</taxon>
        <taxon>Ecdysozoa</taxon>
        <taxon>Arthropoda</taxon>
        <taxon>Hexapoda</taxon>
        <taxon>Insecta</taxon>
        <taxon>Pterygota</taxon>
        <taxon>Neoptera</taxon>
        <taxon>Endopterygota</taxon>
        <taxon>Hymenoptera</taxon>
        <taxon>Apocrita</taxon>
        <taxon>Aculeata</taxon>
        <taxon>Apoidea</taxon>
        <taxon>Anthophila</taxon>
        <taxon>Apidae</taxon>
        <taxon>Eufriesea</taxon>
    </lineage>
</organism>
<dbReference type="Gene3D" id="4.10.460.10">
    <property type="entry name" value="Inositol Polyphosphate 1-phosphatase, domain 1"/>
    <property type="match status" value="1"/>
</dbReference>
<comment type="catalytic activity">
    <reaction evidence="5">
        <text>1D-myo-inositol 1,3,4-trisphosphate + H2O = 1D-myo-inositol 3,4-bisphosphate + phosphate</text>
        <dbReference type="Rhea" id="RHEA:70319"/>
        <dbReference type="ChEBI" id="CHEBI:15377"/>
        <dbReference type="ChEBI" id="CHEBI:43474"/>
        <dbReference type="ChEBI" id="CHEBI:58414"/>
        <dbReference type="ChEBI" id="CHEBI:83241"/>
    </reaction>
    <physiologicalReaction direction="left-to-right" evidence="5">
        <dbReference type="Rhea" id="RHEA:70320"/>
    </physiologicalReaction>
</comment>
<keyword evidence="10" id="KW-1185">Reference proteome</keyword>
<feature type="binding site" evidence="8">
    <location>
        <position position="155"/>
    </location>
    <ligand>
        <name>Mg(2+)</name>
        <dbReference type="ChEBI" id="CHEBI:18420"/>
        <label>1</label>
        <note>catalytic</note>
    </ligand>
</feature>
<evidence type="ECO:0000313" key="10">
    <source>
        <dbReference type="Proteomes" id="UP000250275"/>
    </source>
</evidence>
<dbReference type="PANTHER" id="PTHR43028:SF3">
    <property type="entry name" value="INOSITOL POLYPHOSPHATE 1-PHOSPHATASE"/>
    <property type="match status" value="1"/>
</dbReference>
<evidence type="ECO:0000256" key="4">
    <source>
        <dbReference type="ARBA" id="ARBA00022842"/>
    </source>
</evidence>
<sequence>MKDGSRLLTILLKVSEKAANIARACRQNDVLFKLLVQEKSEEEKNPRFFQDFKTLADVLIQETIKHDIGLEVVQGEENNTFSNAMGESIVVEVCSTIEETTQLLAKVMGSDIATAGLLATEVHKDVQFLDIPMVAELPFDFDIDIYDLGIWIDPIDSTADYINGGEKVDFATGIHMSGLRCVTVLIGVYSKSTGIPIVGVINQPFYTNVDLRWKGNCYWGFMENNIGKCSIVKEPNNKKIIILSRVEDETVKSKLTDAGFVIVEAAGAGYKILSVALGQVDAYILSKGSTYKWDTCGPQALLRSLNGGIIEFQSFINNPDSDYMDVKYLSMSTNFSNSSGLVAYRNLETLQTLKSILCK</sequence>
<gene>
    <name evidence="9" type="ORF">WN48_05323</name>
</gene>
<evidence type="ECO:0000256" key="3">
    <source>
        <dbReference type="ARBA" id="ARBA00022723"/>
    </source>
</evidence>
<name>A0A310STH3_9HYME</name>
<keyword evidence="2" id="KW-0452">Lithium</keyword>
<proteinExistence type="inferred from homology"/>
<feature type="binding site" evidence="8">
    <location>
        <position position="76"/>
    </location>
    <ligand>
        <name>Mg(2+)</name>
        <dbReference type="ChEBI" id="CHEBI:18420"/>
        <label>1</label>
        <note>catalytic</note>
    </ligand>
</feature>
<dbReference type="EC" id="3.1.3.57" evidence="7"/>
<dbReference type="Proteomes" id="UP000250275">
    <property type="component" value="Unassembled WGS sequence"/>
</dbReference>
<reference evidence="9 10" key="1">
    <citation type="submission" date="2015-07" db="EMBL/GenBank/DDBJ databases">
        <title>The genome of Eufriesea mexicana.</title>
        <authorList>
            <person name="Pan H."/>
            <person name="Kapheim K."/>
        </authorList>
    </citation>
    <scope>NUCLEOTIDE SEQUENCE [LARGE SCALE GENOMIC DNA]</scope>
    <source>
        <strain evidence="9">0111107269</strain>
        <tissue evidence="9">Whole body</tissue>
    </source>
</reference>
<evidence type="ECO:0000313" key="9">
    <source>
        <dbReference type="EMBL" id="OAD61851.1"/>
    </source>
</evidence>
<dbReference type="InterPro" id="IPR020583">
    <property type="entry name" value="Inositol_monoP_metal-BS"/>
</dbReference>
<keyword evidence="4 8" id="KW-0460">Magnesium</keyword>
<dbReference type="InterPro" id="IPR000760">
    <property type="entry name" value="Inositol_monophosphatase-like"/>
</dbReference>
<keyword evidence="3 8" id="KW-0479">Metal-binding</keyword>